<comment type="caution">
    <text evidence="2">The sequence shown here is derived from an EMBL/GenBank/DDBJ whole genome shotgun (WGS) entry which is preliminary data.</text>
</comment>
<feature type="domain" description="Uracil-DNA glycosylase-like" evidence="1">
    <location>
        <begin position="40"/>
        <end position="170"/>
    </location>
</feature>
<dbReference type="InterPro" id="IPR005122">
    <property type="entry name" value="Uracil-DNA_glycosylase-like"/>
</dbReference>
<dbReference type="Proteomes" id="UP000035489">
    <property type="component" value="Unassembled WGS sequence"/>
</dbReference>
<reference evidence="2 3" key="1">
    <citation type="submission" date="2015-05" db="EMBL/GenBank/DDBJ databases">
        <title>Draft genome sequence of Microvirga vignae strain BR3299, a novel nitrogen fixing bacteria isolated from Brazil semi-aired region.</title>
        <authorList>
            <person name="Zilli J.E."/>
            <person name="Passos S.R."/>
            <person name="Leite J."/>
            <person name="Baldani J.I."/>
            <person name="Xavier G.R."/>
            <person name="Rumjaneck N.G."/>
            <person name="Simoes-Araujo J.L."/>
        </authorList>
    </citation>
    <scope>NUCLEOTIDE SEQUENCE [LARGE SCALE GENOMIC DNA]</scope>
    <source>
        <strain evidence="2 3">BR3299</strain>
    </source>
</reference>
<gene>
    <name evidence="2" type="ORF">AA309_22745</name>
</gene>
<dbReference type="EMBL" id="LCYG01000062">
    <property type="protein sequence ID" value="KLK90999.1"/>
    <property type="molecule type" value="Genomic_DNA"/>
</dbReference>
<dbReference type="InterPro" id="IPR036895">
    <property type="entry name" value="Uracil-DNA_glycosylase-like_sf"/>
</dbReference>
<evidence type="ECO:0000313" key="2">
    <source>
        <dbReference type="EMBL" id="KLK90999.1"/>
    </source>
</evidence>
<organism evidence="2 3">
    <name type="scientific">Microvirga vignae</name>
    <dbReference type="NCBI Taxonomy" id="1225564"/>
    <lineage>
        <taxon>Bacteria</taxon>
        <taxon>Pseudomonadati</taxon>
        <taxon>Pseudomonadota</taxon>
        <taxon>Alphaproteobacteria</taxon>
        <taxon>Hyphomicrobiales</taxon>
        <taxon>Methylobacteriaceae</taxon>
        <taxon>Microvirga</taxon>
    </lineage>
</organism>
<dbReference type="PATRIC" id="fig|1225564.3.peg.5935"/>
<protein>
    <recommendedName>
        <fullName evidence="1">Uracil-DNA glycosylase-like domain-containing protein</fullName>
    </recommendedName>
</protein>
<evidence type="ECO:0000259" key="1">
    <source>
        <dbReference type="Pfam" id="PF03167"/>
    </source>
</evidence>
<dbReference type="OrthoDB" id="8447666at2"/>
<dbReference type="RefSeq" id="WP_047191311.1">
    <property type="nucleotide sequence ID" value="NZ_LCYG01000062.1"/>
</dbReference>
<dbReference type="STRING" id="1225564.AA309_22745"/>
<evidence type="ECO:0000313" key="3">
    <source>
        <dbReference type="Proteomes" id="UP000035489"/>
    </source>
</evidence>
<proteinExistence type="predicted"/>
<dbReference type="AlphaFoldDB" id="A0A0H1R7H5"/>
<dbReference type="Gene3D" id="3.40.470.10">
    <property type="entry name" value="Uracil-DNA glycosylase-like domain"/>
    <property type="match status" value="1"/>
</dbReference>
<dbReference type="SUPFAM" id="SSF52141">
    <property type="entry name" value="Uracil-DNA glycosylase-like"/>
    <property type="match status" value="1"/>
</dbReference>
<accession>A0A0H1R7H5</accession>
<dbReference type="Pfam" id="PF03167">
    <property type="entry name" value="UDG"/>
    <property type="match status" value="1"/>
</dbReference>
<name>A0A0H1R7H5_9HYPH</name>
<keyword evidence="3" id="KW-1185">Reference proteome</keyword>
<sequence length="212" mass="24245">MTVPFHDFYTEILEGYHGAKVRNEPGCRPRGTFTRAKPGSLKWVFVLQNPGDPVLKEKSLEAGATPRQLVERLWKLSGEILERDNPFSNTLSTARIEACRLCRLSPLELTQQVIFTNMVRCTTFKKAGKEAEKPNAEAIELGANWLKREIAFWQPQIIIAYGSVARDGMAKYDIPFDDDLPHPTAQGIWLNQNLRRQRIEEVREGLRILKKL</sequence>